<proteinExistence type="predicted"/>
<keyword evidence="1" id="KW-0812">Transmembrane</keyword>
<feature type="transmembrane region" description="Helical" evidence="1">
    <location>
        <begin position="20"/>
        <end position="42"/>
    </location>
</feature>
<comment type="caution">
    <text evidence="2">The sequence shown here is derived from an EMBL/GenBank/DDBJ whole genome shotgun (WGS) entry which is preliminary data.</text>
</comment>
<organism evidence="2 3">
    <name type="scientific">Flavobacterium frigidimaris</name>
    <dbReference type="NCBI Taxonomy" id="262320"/>
    <lineage>
        <taxon>Bacteria</taxon>
        <taxon>Pseudomonadati</taxon>
        <taxon>Bacteroidota</taxon>
        <taxon>Flavobacteriia</taxon>
        <taxon>Flavobacteriales</taxon>
        <taxon>Flavobacteriaceae</taxon>
        <taxon>Flavobacterium</taxon>
    </lineage>
</organism>
<name>A0ABX4BUQ8_FLAFR</name>
<feature type="transmembrane region" description="Helical" evidence="1">
    <location>
        <begin position="54"/>
        <end position="72"/>
    </location>
</feature>
<dbReference type="RefSeq" id="WP_074662269.1">
    <property type="nucleotide sequence ID" value="NZ_MUGV01000009.1"/>
</dbReference>
<reference evidence="2 3" key="1">
    <citation type="submission" date="2016-11" db="EMBL/GenBank/DDBJ databases">
        <title>Whole genomes of Flavobacteriaceae.</title>
        <authorList>
            <person name="Stine C."/>
            <person name="Li C."/>
            <person name="Tadesse D."/>
        </authorList>
    </citation>
    <scope>NUCLEOTIDE SEQUENCE [LARGE SCALE GENOMIC DNA]</scope>
    <source>
        <strain evidence="2 3">DSM 15937</strain>
    </source>
</reference>
<dbReference type="EMBL" id="MUGV01000009">
    <property type="protein sequence ID" value="OXA81080.1"/>
    <property type="molecule type" value="Genomic_DNA"/>
</dbReference>
<keyword evidence="1" id="KW-0472">Membrane</keyword>
<evidence type="ECO:0000313" key="2">
    <source>
        <dbReference type="EMBL" id="OXA81080.1"/>
    </source>
</evidence>
<sequence>MENIQNINNIKNTTPPYKLGYLGLFPLVGFFVGLGLTLYGIFRYKDRKLTRIGIACMLFTVIVYSALFFVGFSSDAGKKGWEKIAQFQLNALVKDIEYYKLQKGNYPDNLKQMEKPNVIIYTEDPTQSELKNSNYNYKKVGEKYILFSSGSDRIPNTADDIYPKIENLKTVGWIKNSNNR</sequence>
<dbReference type="Gene3D" id="3.30.700.10">
    <property type="entry name" value="Glycoprotein, Type 4 Pilin"/>
    <property type="match status" value="1"/>
</dbReference>
<dbReference type="Proteomes" id="UP000198382">
    <property type="component" value="Unassembled WGS sequence"/>
</dbReference>
<keyword evidence="1" id="KW-1133">Transmembrane helix</keyword>
<accession>A0ABX4BUQ8</accession>
<gene>
    <name evidence="2" type="ORF">B0A65_04875</name>
</gene>
<dbReference type="InterPro" id="IPR045584">
    <property type="entry name" value="Pilin-like"/>
</dbReference>
<keyword evidence="3" id="KW-1185">Reference proteome</keyword>
<evidence type="ECO:0000313" key="3">
    <source>
        <dbReference type="Proteomes" id="UP000198382"/>
    </source>
</evidence>
<evidence type="ECO:0000256" key="1">
    <source>
        <dbReference type="SAM" id="Phobius"/>
    </source>
</evidence>
<protein>
    <recommendedName>
        <fullName evidence="4">Type II secretion system (T2SS), protein G</fullName>
    </recommendedName>
</protein>
<dbReference type="SUPFAM" id="SSF54523">
    <property type="entry name" value="Pili subunits"/>
    <property type="match status" value="1"/>
</dbReference>
<evidence type="ECO:0008006" key="4">
    <source>
        <dbReference type="Google" id="ProtNLM"/>
    </source>
</evidence>